<accession>A0A0G4HJY1</accession>
<dbReference type="VEuPathDB" id="CryptoDB:Cvel_7135"/>
<evidence type="ECO:0000256" key="1">
    <source>
        <dbReference type="SAM" id="MobiDB-lite"/>
    </source>
</evidence>
<organism evidence="2">
    <name type="scientific">Chromera velia CCMP2878</name>
    <dbReference type="NCBI Taxonomy" id="1169474"/>
    <lineage>
        <taxon>Eukaryota</taxon>
        <taxon>Sar</taxon>
        <taxon>Alveolata</taxon>
        <taxon>Colpodellida</taxon>
        <taxon>Chromeraceae</taxon>
        <taxon>Chromera</taxon>
    </lineage>
</organism>
<evidence type="ECO:0000313" key="2">
    <source>
        <dbReference type="EMBL" id="CEM44351.1"/>
    </source>
</evidence>
<dbReference type="AlphaFoldDB" id="A0A0G4HJY1"/>
<feature type="region of interest" description="Disordered" evidence="1">
    <location>
        <begin position="298"/>
        <end position="322"/>
    </location>
</feature>
<gene>
    <name evidence="2" type="ORF">Cvel_7135</name>
</gene>
<proteinExistence type="predicted"/>
<name>A0A0G4HJY1_9ALVE</name>
<protein>
    <submittedName>
        <fullName evidence="2">Uncharacterized protein</fullName>
    </submittedName>
</protein>
<dbReference type="EMBL" id="CDMZ01002905">
    <property type="protein sequence ID" value="CEM44351.1"/>
    <property type="molecule type" value="Genomic_DNA"/>
</dbReference>
<reference evidence="2" key="1">
    <citation type="submission" date="2014-11" db="EMBL/GenBank/DDBJ databases">
        <authorList>
            <person name="Otto D Thomas"/>
            <person name="Naeem Raeece"/>
        </authorList>
    </citation>
    <scope>NUCLEOTIDE SEQUENCE</scope>
</reference>
<sequence length="322" mass="36466">MTSSLGVFWCGCAKEQSEVASMLTTAGSKVMQEGYDAAEMSFCFEAIPLAILQLPSLEVIGLKVLQRGTEVRRVGQRRLPALVFRVGPDDEEKLNREAVREFLSDFLVETHFSWPRIPPKSVVSDAFEMEAWSEENASKFREWKREACRSLGLPTDEGVRLRLSEFHDEASLSALGLRIESEYRDMNQRSWVTHAGQLFGWTCADRVSLIGKYPSLYFYTERERDHSYCCSCDGENCTQCRATTHFRLCSFWSATESRQNLLRVSQCLGALQHSRETRLPVSVEKVILEFAFSLLPEQEGRGDEGDSQVLPRSESGGGSDDW</sequence>